<comment type="caution">
    <text evidence="3">The sequence shown here is derived from an EMBL/GenBank/DDBJ whole genome shotgun (WGS) entry which is preliminary data.</text>
</comment>
<sequence length="371" mass="42279">MANKGLPRIFWIIPILIIIAVAVFAYLKYFNSGKEGSPGGWGQRPGGAENFGGPPQENQKPRWSGPIPTPPQDKITYYQGLWAGTWFYPPEHSGQKPEPEKYKSWGVNIVNIQPGFEINSRGETRYPLDYPTYEDLDAWFGELATLFYKNNIHLAMTVQVHYKEEFVKGAEWGGETAYVPKEKAQTPGYFKNYDAIVIDMAKIAEKYHFEMFSPMGEPENVFLDAKITSDWSQQILPKIKKYYHGKIYYKGDLHKGEGEVMNFKGYDVLGMVTTPVDPKAPPEVYRNSFDSDMDRVKVWAKRDGVPEVVISEYGYLGNQQMETAEHFGIILEEAGKKLNGAFVTEPFPSILKTSQGAQIINQLKKWFLRLD</sequence>
<evidence type="ECO:0008006" key="5">
    <source>
        <dbReference type="Google" id="ProtNLM"/>
    </source>
</evidence>
<evidence type="ECO:0000256" key="2">
    <source>
        <dbReference type="SAM" id="Phobius"/>
    </source>
</evidence>
<protein>
    <recommendedName>
        <fullName evidence="5">Glycoside hydrolase family 5 domain-containing protein</fullName>
    </recommendedName>
</protein>
<dbReference type="EMBL" id="MEZK01000007">
    <property type="protein sequence ID" value="OGD63598.1"/>
    <property type="molecule type" value="Genomic_DNA"/>
</dbReference>
<proteinExistence type="predicted"/>
<evidence type="ECO:0000256" key="1">
    <source>
        <dbReference type="SAM" id="MobiDB-lite"/>
    </source>
</evidence>
<feature type="compositionally biased region" description="Gly residues" evidence="1">
    <location>
        <begin position="36"/>
        <end position="45"/>
    </location>
</feature>
<dbReference type="InterPro" id="IPR055151">
    <property type="entry name" value="GH113"/>
</dbReference>
<gene>
    <name evidence="3" type="ORF">A2160_01900</name>
</gene>
<keyword evidence="2" id="KW-0472">Membrane</keyword>
<keyword evidence="2" id="KW-1133">Transmembrane helix</keyword>
<keyword evidence="2" id="KW-0812">Transmembrane</keyword>
<name>A0A1F5E893_9BACT</name>
<dbReference type="Proteomes" id="UP000177006">
    <property type="component" value="Unassembled WGS sequence"/>
</dbReference>
<dbReference type="AlphaFoldDB" id="A0A1F5E893"/>
<organism evidence="3 4">
    <name type="scientific">Candidatus Beckwithbacteria bacterium RBG_13_42_9</name>
    <dbReference type="NCBI Taxonomy" id="1797457"/>
    <lineage>
        <taxon>Bacteria</taxon>
        <taxon>Candidatus Beckwithiibacteriota</taxon>
    </lineage>
</organism>
<reference evidence="3 4" key="1">
    <citation type="journal article" date="2016" name="Nat. Commun.">
        <title>Thousands of microbial genomes shed light on interconnected biogeochemical processes in an aquifer system.</title>
        <authorList>
            <person name="Anantharaman K."/>
            <person name="Brown C.T."/>
            <person name="Hug L.A."/>
            <person name="Sharon I."/>
            <person name="Castelle C.J."/>
            <person name="Probst A.J."/>
            <person name="Thomas B.C."/>
            <person name="Singh A."/>
            <person name="Wilkins M.J."/>
            <person name="Karaoz U."/>
            <person name="Brodie E.L."/>
            <person name="Williams K.H."/>
            <person name="Hubbard S.S."/>
            <person name="Banfield J.F."/>
        </authorList>
    </citation>
    <scope>NUCLEOTIDE SEQUENCE [LARGE SCALE GENOMIC DNA]</scope>
</reference>
<accession>A0A1F5E893</accession>
<evidence type="ECO:0000313" key="4">
    <source>
        <dbReference type="Proteomes" id="UP000177006"/>
    </source>
</evidence>
<feature type="transmembrane region" description="Helical" evidence="2">
    <location>
        <begin position="9"/>
        <end position="27"/>
    </location>
</feature>
<dbReference type="Pfam" id="PF22612">
    <property type="entry name" value="GH113"/>
    <property type="match status" value="1"/>
</dbReference>
<evidence type="ECO:0000313" key="3">
    <source>
        <dbReference type="EMBL" id="OGD63598.1"/>
    </source>
</evidence>
<feature type="region of interest" description="Disordered" evidence="1">
    <location>
        <begin position="36"/>
        <end position="67"/>
    </location>
</feature>
<dbReference type="Gene3D" id="3.20.20.80">
    <property type="entry name" value="Glycosidases"/>
    <property type="match status" value="1"/>
</dbReference>